<evidence type="ECO:0000256" key="1">
    <source>
        <dbReference type="SAM" id="Phobius"/>
    </source>
</evidence>
<sequence>MNKQLRQKTLESLSAVMPITFIVILLCITITPMPLAPLMLFLVGAVLLILGMGFFTLGVDMAMLPIGEQVGTQLAKSGRLVFIIPACFLIGAFVTMAEPDLQVLAGQTPGVPDMLLILSVAAGVGIFLIVAFLRSLFGWSLSRILLIFYAIVFILAIFVPKDFLSVAFDSGGVTTGPITVPFILTLGVGLSSIGQSKNSESGSFGMVALCSIGPILATMILGLAFGSSSGTYEPLEIPNIQTTAELSQIFGREFPEYAREVAFALMPILLFFLFFQIFFLKLRRKKIIKILVGMLYSFIGLTLFLTGVNVGFMPAGNYLGQQLASLPWKWILVPVGMVIGYFIVRAEPAVAVLNQQVEDVTGGSISRTTMMKGLSIGMAVSVGLSMFRLVSGLPLLPFLAVGYAIALALTFAVPPIFTSIAFDSGGVASGAMTATFLLPLAMGACSAVGGDILSDAFGIVAMVAMTPLVILQLIGAVYQRRLRHLPARPDIIEQDEIIELEEDESQ</sequence>
<feature type="transmembrane region" description="Helical" evidence="1">
    <location>
        <begin position="287"/>
        <end position="308"/>
    </location>
</feature>
<feature type="transmembrane region" description="Helical" evidence="1">
    <location>
        <begin position="12"/>
        <end position="32"/>
    </location>
</feature>
<protein>
    <submittedName>
        <fullName evidence="2">DUF1538 domain-containing protein</fullName>
    </submittedName>
</protein>
<feature type="transmembrane region" description="Helical" evidence="1">
    <location>
        <begin position="117"/>
        <end position="137"/>
    </location>
</feature>
<feature type="transmembrane region" description="Helical" evidence="1">
    <location>
        <begin position="429"/>
        <end position="450"/>
    </location>
</feature>
<keyword evidence="1" id="KW-1133">Transmembrane helix</keyword>
<feature type="transmembrane region" description="Helical" evidence="1">
    <location>
        <begin position="38"/>
        <end position="59"/>
    </location>
</feature>
<feature type="transmembrane region" description="Helical" evidence="1">
    <location>
        <begin position="172"/>
        <end position="192"/>
    </location>
</feature>
<feature type="transmembrane region" description="Helical" evidence="1">
    <location>
        <begin position="373"/>
        <end position="390"/>
    </location>
</feature>
<dbReference type="AlphaFoldDB" id="A0A7G9GC91"/>
<feature type="transmembrane region" description="Helical" evidence="1">
    <location>
        <begin position="456"/>
        <end position="478"/>
    </location>
</feature>
<feature type="transmembrane region" description="Helical" evidence="1">
    <location>
        <begin position="328"/>
        <end position="344"/>
    </location>
</feature>
<feature type="transmembrane region" description="Helical" evidence="1">
    <location>
        <begin position="80"/>
        <end position="97"/>
    </location>
</feature>
<evidence type="ECO:0000313" key="3">
    <source>
        <dbReference type="Proteomes" id="UP000515860"/>
    </source>
</evidence>
<dbReference type="Pfam" id="PF07556">
    <property type="entry name" value="DUF1538"/>
    <property type="match status" value="2"/>
</dbReference>
<keyword evidence="1" id="KW-0812">Transmembrane</keyword>
<proteinExistence type="predicted"/>
<dbReference type="KEGG" id="whj:H9Q79_16345"/>
<accession>A0A7G9GC91</accession>
<feature type="transmembrane region" description="Helical" evidence="1">
    <location>
        <begin position="204"/>
        <end position="225"/>
    </location>
</feature>
<keyword evidence="1" id="KW-0472">Membrane</keyword>
<dbReference type="InterPro" id="IPR011435">
    <property type="entry name" value="UmpAB"/>
</dbReference>
<reference evidence="2 3" key="1">
    <citation type="submission" date="2020-08" db="EMBL/GenBank/DDBJ databases">
        <authorList>
            <person name="Liu C."/>
            <person name="Sun Q."/>
        </authorList>
    </citation>
    <scope>NUCLEOTIDE SEQUENCE [LARGE SCALE GENOMIC DNA]</scope>
    <source>
        <strain evidence="2 3">NSJ-29</strain>
    </source>
</reference>
<organism evidence="2 3">
    <name type="scientific">Wansuia hejianensis</name>
    <dbReference type="NCBI Taxonomy" id="2763667"/>
    <lineage>
        <taxon>Bacteria</taxon>
        <taxon>Bacillati</taxon>
        <taxon>Bacillota</taxon>
        <taxon>Clostridia</taxon>
        <taxon>Lachnospirales</taxon>
        <taxon>Lachnospiraceae</taxon>
        <taxon>Wansuia</taxon>
    </lineage>
</organism>
<gene>
    <name evidence="2" type="ORF">H9Q79_16345</name>
</gene>
<evidence type="ECO:0000313" key="2">
    <source>
        <dbReference type="EMBL" id="QNM08423.1"/>
    </source>
</evidence>
<feature type="transmembrane region" description="Helical" evidence="1">
    <location>
        <begin position="261"/>
        <end position="280"/>
    </location>
</feature>
<dbReference type="Proteomes" id="UP000515860">
    <property type="component" value="Chromosome"/>
</dbReference>
<name>A0A7G9GC91_9FIRM</name>
<feature type="transmembrane region" description="Helical" evidence="1">
    <location>
        <begin position="396"/>
        <end position="417"/>
    </location>
</feature>
<feature type="transmembrane region" description="Helical" evidence="1">
    <location>
        <begin position="144"/>
        <end position="160"/>
    </location>
</feature>
<dbReference type="EMBL" id="CP060635">
    <property type="protein sequence ID" value="QNM08423.1"/>
    <property type="molecule type" value="Genomic_DNA"/>
</dbReference>
<keyword evidence="3" id="KW-1185">Reference proteome</keyword>